<feature type="compositionally biased region" description="Basic and acidic residues" evidence="1">
    <location>
        <begin position="186"/>
        <end position="195"/>
    </location>
</feature>
<feature type="region of interest" description="Disordered" evidence="1">
    <location>
        <begin position="1"/>
        <end position="205"/>
    </location>
</feature>
<dbReference type="AlphaFoldDB" id="A0A6J4JPU3"/>
<sequence length="205" mass="21813">AGPGGAGRGRAGRAAGPAQQLRPVHRPAADQQGRAGRAAAGHRRRCRPAHRRGPGHRAGRAVRLRQPRRGGRAGGVPVRPGDRHAAAADLRTARGVPATQLLPGQLQPGAGRGRHRADRTDPGRHRGGRRPRLPAGDRPGRGGLPGRVRRRRRARRRLRGGARLRLGVLRRGAGAGRHRGGPADPDDGRPRDRPVRRPPRGAGPM</sequence>
<organism evidence="2">
    <name type="scientific">uncultured Mycobacteriales bacterium</name>
    <dbReference type="NCBI Taxonomy" id="581187"/>
    <lineage>
        <taxon>Bacteria</taxon>
        <taxon>Bacillati</taxon>
        <taxon>Actinomycetota</taxon>
        <taxon>Actinomycetes</taxon>
        <taxon>Mycobacteriales</taxon>
        <taxon>environmental samples</taxon>
    </lineage>
</organism>
<evidence type="ECO:0000256" key="1">
    <source>
        <dbReference type="SAM" id="MobiDB-lite"/>
    </source>
</evidence>
<feature type="non-terminal residue" evidence="2">
    <location>
        <position position="1"/>
    </location>
</feature>
<feature type="compositionally biased region" description="Low complexity" evidence="1">
    <location>
        <begin position="29"/>
        <end position="39"/>
    </location>
</feature>
<dbReference type="EMBL" id="CADCTP010000354">
    <property type="protein sequence ID" value="CAA9284303.1"/>
    <property type="molecule type" value="Genomic_DNA"/>
</dbReference>
<name>A0A6J4JPU3_9ACTN</name>
<proteinExistence type="predicted"/>
<feature type="compositionally biased region" description="Low complexity" evidence="1">
    <location>
        <begin position="163"/>
        <end position="172"/>
    </location>
</feature>
<evidence type="ECO:0000313" key="2">
    <source>
        <dbReference type="EMBL" id="CAA9284303.1"/>
    </source>
</evidence>
<feature type="compositionally biased region" description="Basic residues" evidence="1">
    <location>
        <begin position="147"/>
        <end position="162"/>
    </location>
</feature>
<feature type="compositionally biased region" description="Basic residues" evidence="1">
    <location>
        <begin position="40"/>
        <end position="71"/>
    </location>
</feature>
<feature type="non-terminal residue" evidence="2">
    <location>
        <position position="205"/>
    </location>
</feature>
<reference evidence="2" key="1">
    <citation type="submission" date="2020-02" db="EMBL/GenBank/DDBJ databases">
        <authorList>
            <person name="Meier V. D."/>
        </authorList>
    </citation>
    <scope>NUCLEOTIDE SEQUENCE</scope>
    <source>
        <strain evidence="2">AVDCRST_MAG41</strain>
    </source>
</reference>
<accession>A0A6J4JPU3</accession>
<protein>
    <submittedName>
        <fullName evidence="2">TOMM biosynthesis dehydrogenase (Protein B)</fullName>
    </submittedName>
</protein>
<gene>
    <name evidence="2" type="ORF">AVDCRST_MAG41-3821</name>
</gene>